<dbReference type="HAMAP" id="MF_00320">
    <property type="entry name" value="RNApol_arch_Rpo3"/>
    <property type="match status" value="1"/>
</dbReference>
<evidence type="ECO:0000256" key="3">
    <source>
        <dbReference type="ARBA" id="ARBA00025804"/>
    </source>
</evidence>
<keyword evidence="2" id="KW-0804">Transcription</keyword>
<dbReference type="InterPro" id="IPR022842">
    <property type="entry name" value="RNAP_Rpo3/Rpb3/RPAC1"/>
</dbReference>
<evidence type="ECO:0000256" key="1">
    <source>
        <dbReference type="ARBA" id="ARBA00022478"/>
    </source>
</evidence>
<feature type="region of interest" description="Disordered" evidence="4">
    <location>
        <begin position="322"/>
        <end position="342"/>
    </location>
</feature>
<dbReference type="InterPro" id="IPR050518">
    <property type="entry name" value="Rpo3/RPB3_RNA_Pol_subunit"/>
</dbReference>
<dbReference type="GO" id="GO:0006366">
    <property type="term" value="P:transcription by RNA polymerase II"/>
    <property type="evidence" value="ECO:0007669"/>
    <property type="project" value="TreeGrafter"/>
</dbReference>
<reference evidence="6" key="1">
    <citation type="journal article" date="2023" name="Nat. Microbiol.">
        <title>Babesia duncani multi-omics identifies virulence factors and drug targets.</title>
        <authorList>
            <person name="Singh P."/>
            <person name="Lonardi S."/>
            <person name="Liang Q."/>
            <person name="Vydyam P."/>
            <person name="Khabirova E."/>
            <person name="Fang T."/>
            <person name="Gihaz S."/>
            <person name="Thekkiniath J."/>
            <person name="Munshi M."/>
            <person name="Abel S."/>
            <person name="Ciampossin L."/>
            <person name="Batugedara G."/>
            <person name="Gupta M."/>
            <person name="Lu X.M."/>
            <person name="Lenz T."/>
            <person name="Chakravarty S."/>
            <person name="Cornillot E."/>
            <person name="Hu Y."/>
            <person name="Ma W."/>
            <person name="Gonzalez L.M."/>
            <person name="Sanchez S."/>
            <person name="Estrada K."/>
            <person name="Sanchez-Flores A."/>
            <person name="Montero E."/>
            <person name="Harb O.S."/>
            <person name="Le Roch K.G."/>
            <person name="Mamoun C.B."/>
        </authorList>
    </citation>
    <scope>NUCLEOTIDE SEQUENCE</scope>
    <source>
        <strain evidence="6">WA1</strain>
    </source>
</reference>
<dbReference type="InterPro" id="IPR036603">
    <property type="entry name" value="RBP11-like"/>
</dbReference>
<accession>A0AAD9UMI0</accession>
<evidence type="ECO:0000313" key="8">
    <source>
        <dbReference type="Proteomes" id="UP001214638"/>
    </source>
</evidence>
<comment type="similarity">
    <text evidence="3">Belongs to the archaeal Rpo3/eukaryotic RPB3 RNA polymerase subunit family.</text>
</comment>
<dbReference type="InterPro" id="IPR011263">
    <property type="entry name" value="DNA-dir_RNA_pol_RpoA/D/Rpb3"/>
</dbReference>
<dbReference type="RefSeq" id="XP_067804394.1">
    <property type="nucleotide sequence ID" value="XM_067945603.1"/>
</dbReference>
<proteinExistence type="inferred from homology"/>
<dbReference type="PROSITE" id="PS00446">
    <property type="entry name" value="RNA_POL_D_30KD"/>
    <property type="match status" value="1"/>
</dbReference>
<dbReference type="GeneID" id="94334852"/>
<feature type="domain" description="DNA-directed RNA polymerase RpoA/D/Rpb3-type" evidence="5">
    <location>
        <begin position="21"/>
        <end position="310"/>
    </location>
</feature>
<keyword evidence="8" id="KW-1185">Reference proteome</keyword>
<dbReference type="KEGG" id="bdw:94334852"/>
<dbReference type="InterPro" id="IPR036643">
    <property type="entry name" value="RNApol_insert_sf"/>
</dbReference>
<gene>
    <name evidence="7" type="ORF">BdWA1_000554</name>
    <name evidence="6" type="ORF">BdWA1_003822</name>
</gene>
<evidence type="ECO:0000256" key="4">
    <source>
        <dbReference type="SAM" id="MobiDB-lite"/>
    </source>
</evidence>
<dbReference type="PANTHER" id="PTHR11800:SF2">
    <property type="entry name" value="DNA-DIRECTED RNA POLYMERASE II SUBUNIT RPB3"/>
    <property type="match status" value="1"/>
</dbReference>
<evidence type="ECO:0000259" key="5">
    <source>
        <dbReference type="SMART" id="SM00662"/>
    </source>
</evidence>
<dbReference type="GO" id="GO:0046983">
    <property type="term" value="F:protein dimerization activity"/>
    <property type="evidence" value="ECO:0007669"/>
    <property type="project" value="InterPro"/>
</dbReference>
<name>A0AAD9UMI0_9APIC</name>
<dbReference type="Proteomes" id="UP001214638">
    <property type="component" value="Unassembled WGS sequence"/>
</dbReference>
<evidence type="ECO:0000313" key="6">
    <source>
        <dbReference type="EMBL" id="KAK2194710.1"/>
    </source>
</evidence>
<sequence length="342" mass="38073">MEWAPRQAKPTIDIISLSRHRMEFLLANSDVGTANAIRRIILSEIPSLAIEVVTVLENTSVMHDEYIAHRLGLLPIDSSLAHEYEYRDRCQCSDKCSRCTVDYVLESKCTDDSKVVTHFDIVPEMGGSGRGDSSIPMPVPRQDFSNFAGSTEGIPIVKLKRGQSLHMKLTATKGLGKFHAKWIVANVGYSTEPRFTFNHAAFEHLSTDNKAQLAASCPRGVYQYFGGAQMAPQKLWGTVDFKVVNKTNCIYCDECINFARELGHRDLIKIEPDETRFRFSIESTGAIPPEKILEVALLVLEEKMTILHSSFTEAQARALGTSTTFRGDSRAPHGSSTMLDLD</sequence>
<dbReference type="SUPFAM" id="SSF55257">
    <property type="entry name" value="RBP11-like subunits of RNA polymerase"/>
    <property type="match status" value="1"/>
</dbReference>
<dbReference type="Gene3D" id="3.30.1360.10">
    <property type="entry name" value="RNA polymerase, RBP11-like subunit"/>
    <property type="match status" value="1"/>
</dbReference>
<dbReference type="GO" id="GO:0003899">
    <property type="term" value="F:DNA-directed RNA polymerase activity"/>
    <property type="evidence" value="ECO:0007669"/>
    <property type="project" value="InterPro"/>
</dbReference>
<dbReference type="EMBL" id="JALLKP010000001">
    <property type="protein sequence ID" value="KAK2197552.1"/>
    <property type="molecule type" value="Genomic_DNA"/>
</dbReference>
<evidence type="ECO:0000256" key="2">
    <source>
        <dbReference type="ARBA" id="ARBA00023163"/>
    </source>
</evidence>
<dbReference type="SMART" id="SM00662">
    <property type="entry name" value="RPOLD"/>
    <property type="match status" value="1"/>
</dbReference>
<comment type="caution">
    <text evidence="6">The sequence shown here is derived from an EMBL/GenBank/DDBJ whole genome shotgun (WGS) entry which is preliminary data.</text>
</comment>
<dbReference type="InterPro" id="IPR001514">
    <property type="entry name" value="DNA-dir_RNA_pol_30-40kDasu_CS"/>
</dbReference>
<dbReference type="InterPro" id="IPR011262">
    <property type="entry name" value="DNA-dir_RNA_pol_insert"/>
</dbReference>
<dbReference type="GO" id="GO:0005665">
    <property type="term" value="C:RNA polymerase II, core complex"/>
    <property type="evidence" value="ECO:0007669"/>
    <property type="project" value="TreeGrafter"/>
</dbReference>
<dbReference type="EMBL" id="JALLKP010000059">
    <property type="protein sequence ID" value="KAK2194710.1"/>
    <property type="molecule type" value="Genomic_DNA"/>
</dbReference>
<dbReference type="Pfam" id="PF01000">
    <property type="entry name" value="RNA_pol_A_bac"/>
    <property type="match status" value="1"/>
</dbReference>
<dbReference type="Gene3D" id="2.170.120.12">
    <property type="entry name" value="DNA-directed RNA polymerase, insert domain"/>
    <property type="match status" value="1"/>
</dbReference>
<evidence type="ECO:0000313" key="7">
    <source>
        <dbReference type="EMBL" id="KAK2197552.1"/>
    </source>
</evidence>
<dbReference type="PANTHER" id="PTHR11800">
    <property type="entry name" value="DNA-DIRECTED RNA POLYMERASE"/>
    <property type="match status" value="1"/>
</dbReference>
<dbReference type="AlphaFoldDB" id="A0AAD9UMI0"/>
<organism evidence="6 8">
    <name type="scientific">Babesia duncani</name>
    <dbReference type="NCBI Taxonomy" id="323732"/>
    <lineage>
        <taxon>Eukaryota</taxon>
        <taxon>Sar</taxon>
        <taxon>Alveolata</taxon>
        <taxon>Apicomplexa</taxon>
        <taxon>Aconoidasida</taxon>
        <taxon>Piroplasmida</taxon>
        <taxon>Babesiidae</taxon>
        <taxon>Babesia</taxon>
    </lineage>
</organism>
<dbReference type="SUPFAM" id="SSF56553">
    <property type="entry name" value="Insert subdomain of RNA polymerase alpha subunit"/>
    <property type="match status" value="1"/>
</dbReference>
<protein>
    <submittedName>
        <fullName evidence="6">Bifunctional DNA-directed RNA polymerase</fullName>
    </submittedName>
</protein>
<keyword evidence="1 6" id="KW-0240">DNA-directed RNA polymerase</keyword>
<dbReference type="GO" id="GO:0003677">
    <property type="term" value="F:DNA binding"/>
    <property type="evidence" value="ECO:0007669"/>
    <property type="project" value="InterPro"/>
</dbReference>
<dbReference type="Pfam" id="PF01193">
    <property type="entry name" value="RNA_pol_L"/>
    <property type="match status" value="1"/>
</dbReference>